<name>A0ABX1JT70_9MICC</name>
<comment type="caution">
    <text evidence="2">The sequence shown here is derived from an EMBL/GenBank/DDBJ whole genome shotgun (WGS) entry which is preliminary data.</text>
</comment>
<dbReference type="Gene3D" id="2.40.110.10">
    <property type="entry name" value="Butyryl-CoA Dehydrogenase, subunit A, domain 2"/>
    <property type="match status" value="1"/>
</dbReference>
<proteinExistence type="predicted"/>
<feature type="region of interest" description="Disordered" evidence="1">
    <location>
        <begin position="1"/>
        <end position="33"/>
    </location>
</feature>
<feature type="non-terminal residue" evidence="2">
    <location>
        <position position="1"/>
    </location>
</feature>
<keyword evidence="3" id="KW-1185">Reference proteome</keyword>
<accession>A0ABX1JT70</accession>
<dbReference type="InterPro" id="IPR009100">
    <property type="entry name" value="AcylCoA_DH/oxidase_NM_dom_sf"/>
</dbReference>
<reference evidence="2 3" key="1">
    <citation type="submission" date="2020-04" db="EMBL/GenBank/DDBJ databases">
        <authorList>
            <person name="Liu S."/>
        </authorList>
    </citation>
    <scope>NUCLEOTIDE SEQUENCE [LARGE SCALE GENOMIC DNA]</scope>
    <source>
        <strain evidence="2 3">CGMCC 1.15091</strain>
    </source>
</reference>
<sequence>GSEFQDRLFGQSPDLLSCGTNQPHPGASLEQQPDGSYLLNGRWSFASGVMNARYTEVSLPLGRNEQNAEMRITAMVPRHQVEIVDVWHTSGMRGTGSQDIAFNDVTVPAEMVHKYE</sequence>
<dbReference type="InterPro" id="IPR046373">
    <property type="entry name" value="Acyl-CoA_Oxase/DH_mid-dom_sf"/>
</dbReference>
<evidence type="ECO:0000313" key="2">
    <source>
        <dbReference type="EMBL" id="NKX52522.1"/>
    </source>
</evidence>
<protein>
    <submittedName>
        <fullName evidence="2">Acyl-CoA dehydrogenase</fullName>
    </submittedName>
</protein>
<evidence type="ECO:0000313" key="3">
    <source>
        <dbReference type="Proteomes" id="UP000523795"/>
    </source>
</evidence>
<dbReference type="SUPFAM" id="SSF56645">
    <property type="entry name" value="Acyl-CoA dehydrogenase NM domain-like"/>
    <property type="match status" value="1"/>
</dbReference>
<feature type="compositionally biased region" description="Polar residues" evidence="1">
    <location>
        <begin position="18"/>
        <end position="33"/>
    </location>
</feature>
<evidence type="ECO:0000256" key="1">
    <source>
        <dbReference type="SAM" id="MobiDB-lite"/>
    </source>
</evidence>
<feature type="non-terminal residue" evidence="2">
    <location>
        <position position="116"/>
    </location>
</feature>
<dbReference type="Proteomes" id="UP000523795">
    <property type="component" value="Unassembled WGS sequence"/>
</dbReference>
<dbReference type="EMBL" id="JAAZSR010000575">
    <property type="protein sequence ID" value="NKX52522.1"/>
    <property type="molecule type" value="Genomic_DNA"/>
</dbReference>
<organism evidence="2 3">
    <name type="scientific">Arthrobacter deserti</name>
    <dbReference type="NCBI Taxonomy" id="1742687"/>
    <lineage>
        <taxon>Bacteria</taxon>
        <taxon>Bacillati</taxon>
        <taxon>Actinomycetota</taxon>
        <taxon>Actinomycetes</taxon>
        <taxon>Micrococcales</taxon>
        <taxon>Micrococcaceae</taxon>
        <taxon>Arthrobacter</taxon>
    </lineage>
</organism>
<gene>
    <name evidence="2" type="ORF">HER39_18480</name>
</gene>